<gene>
    <name evidence="2" type="ORF">CKAN_01091900</name>
</gene>
<dbReference type="Proteomes" id="UP000283530">
    <property type="component" value="Unassembled WGS sequence"/>
</dbReference>
<dbReference type="InterPro" id="IPR051861">
    <property type="entry name" value="NET_actin-binding_domain"/>
</dbReference>
<keyword evidence="3" id="KW-1185">Reference proteome</keyword>
<dbReference type="PANTHER" id="PTHR32258:SF6">
    <property type="entry name" value="PROTEIN NETWORKED 1A"/>
    <property type="match status" value="1"/>
</dbReference>
<keyword evidence="1" id="KW-0175">Coiled coil</keyword>
<protein>
    <submittedName>
        <fullName evidence="2">Protein NETWORKED 1D</fullName>
    </submittedName>
</protein>
<dbReference type="EMBL" id="QPKB01000004">
    <property type="protein sequence ID" value="RWR82207.1"/>
    <property type="molecule type" value="Genomic_DNA"/>
</dbReference>
<dbReference type="GO" id="GO:0005886">
    <property type="term" value="C:plasma membrane"/>
    <property type="evidence" value="ECO:0007669"/>
    <property type="project" value="TreeGrafter"/>
</dbReference>
<accession>A0A443NUI8</accession>
<evidence type="ECO:0000256" key="1">
    <source>
        <dbReference type="SAM" id="Coils"/>
    </source>
</evidence>
<evidence type="ECO:0000313" key="3">
    <source>
        <dbReference type="Proteomes" id="UP000283530"/>
    </source>
</evidence>
<dbReference type="OrthoDB" id="10255522at2759"/>
<dbReference type="PANTHER" id="PTHR32258">
    <property type="entry name" value="PROTEIN NETWORKED 4A"/>
    <property type="match status" value="1"/>
</dbReference>
<feature type="coiled-coil region" evidence="1">
    <location>
        <begin position="83"/>
        <end position="201"/>
    </location>
</feature>
<comment type="caution">
    <text evidence="2">The sequence shown here is derived from an EMBL/GenBank/DDBJ whole genome shotgun (WGS) entry which is preliminary data.</text>
</comment>
<dbReference type="GO" id="GO:0051015">
    <property type="term" value="F:actin filament binding"/>
    <property type="evidence" value="ECO:0007669"/>
    <property type="project" value="TreeGrafter"/>
</dbReference>
<reference evidence="2 3" key="1">
    <citation type="journal article" date="2019" name="Nat. Plants">
        <title>Stout camphor tree genome fills gaps in understanding of flowering plant genome evolution.</title>
        <authorList>
            <person name="Chaw S.M."/>
            <person name="Liu Y.C."/>
            <person name="Wu Y.W."/>
            <person name="Wang H.Y."/>
            <person name="Lin C.I."/>
            <person name="Wu C.S."/>
            <person name="Ke H.M."/>
            <person name="Chang L.Y."/>
            <person name="Hsu C.Y."/>
            <person name="Yang H.T."/>
            <person name="Sudianto E."/>
            <person name="Hsu M.H."/>
            <person name="Wu K.P."/>
            <person name="Wang L.N."/>
            <person name="Leebens-Mack J.H."/>
            <person name="Tsai I.J."/>
        </authorList>
    </citation>
    <scope>NUCLEOTIDE SEQUENCE [LARGE SCALE GENOMIC DNA]</scope>
    <source>
        <strain evidence="3">cv. Chaw 1501</strain>
        <tissue evidence="2">Young leaves</tissue>
    </source>
</reference>
<proteinExistence type="predicted"/>
<name>A0A443NUI8_9MAGN</name>
<organism evidence="2 3">
    <name type="scientific">Cinnamomum micranthum f. kanehirae</name>
    <dbReference type="NCBI Taxonomy" id="337451"/>
    <lineage>
        <taxon>Eukaryota</taxon>
        <taxon>Viridiplantae</taxon>
        <taxon>Streptophyta</taxon>
        <taxon>Embryophyta</taxon>
        <taxon>Tracheophyta</taxon>
        <taxon>Spermatophyta</taxon>
        <taxon>Magnoliopsida</taxon>
        <taxon>Magnoliidae</taxon>
        <taxon>Laurales</taxon>
        <taxon>Lauraceae</taxon>
        <taxon>Cinnamomum</taxon>
    </lineage>
</organism>
<dbReference type="STRING" id="337451.A0A443NUI8"/>
<evidence type="ECO:0000313" key="2">
    <source>
        <dbReference type="EMBL" id="RWR82207.1"/>
    </source>
</evidence>
<dbReference type="AlphaFoldDB" id="A0A443NUI8"/>
<sequence>MEKVLEKNMILESSLSDASGELQGLRATLKTVEESFHSIQDENLELKEIRQKSDDEKCFFFFLQKLEIMEKLSEKNILFEISLSETTAKLLGLEAELKTLEESFQSLQEEKSDIVTEKDALLSQVECITLNTEKVSEMNARLENSLAYKNVELEGLREKLNDLEECCRSLQDGNDSLLTEKNDLLAQVEEAQWTNKDLEDEQEKVIISEIEVFVSWSFMHDIKERNIFLSVECQKYVDASSRAKTMILELEKESFQQWEKVNSLLEQ</sequence>